<accession>A0A556QSC2</accession>
<dbReference type="Proteomes" id="UP000315648">
    <property type="component" value="Unassembled WGS sequence"/>
</dbReference>
<comment type="caution">
    <text evidence="2">The sequence shown here is derived from an EMBL/GenBank/DDBJ whole genome shotgun (WGS) entry which is preliminary data.</text>
</comment>
<keyword evidence="1" id="KW-0732">Signal</keyword>
<feature type="chain" id="PRO_5021789188" evidence="1">
    <location>
        <begin position="25"/>
        <end position="460"/>
    </location>
</feature>
<dbReference type="OrthoDB" id="193920at2"/>
<evidence type="ECO:0000256" key="1">
    <source>
        <dbReference type="SAM" id="SignalP"/>
    </source>
</evidence>
<keyword evidence="3" id="KW-1185">Reference proteome</keyword>
<dbReference type="InterPro" id="IPR011330">
    <property type="entry name" value="Glyco_hydro/deAcase_b/a-brl"/>
</dbReference>
<dbReference type="Gene3D" id="3.20.20.370">
    <property type="entry name" value="Glycoside hydrolase/deacetylase"/>
    <property type="match status" value="1"/>
</dbReference>
<dbReference type="Gene3D" id="2.60.120.260">
    <property type="entry name" value="Galactose-binding domain-like"/>
    <property type="match status" value="1"/>
</dbReference>
<proteinExistence type="predicted"/>
<gene>
    <name evidence="2" type="ORF">FPL22_09700</name>
</gene>
<dbReference type="SUPFAM" id="SSF49785">
    <property type="entry name" value="Galactose-binding domain-like"/>
    <property type="match status" value="1"/>
</dbReference>
<dbReference type="SUPFAM" id="SSF88713">
    <property type="entry name" value="Glycoside hydrolase/deacetylase"/>
    <property type="match status" value="1"/>
</dbReference>
<name>A0A556QSC2_9BACT</name>
<dbReference type="InterPro" id="IPR008979">
    <property type="entry name" value="Galactose-bd-like_sf"/>
</dbReference>
<protein>
    <submittedName>
        <fullName evidence="2">Polysaccharide deacetylase</fullName>
    </submittedName>
</protein>
<reference evidence="2 3" key="1">
    <citation type="submission" date="2019-07" db="EMBL/GenBank/DDBJ databases">
        <title>Description of 53C-WASEF.</title>
        <authorList>
            <person name="Pitt A."/>
            <person name="Hahn M.W."/>
        </authorList>
    </citation>
    <scope>NUCLEOTIDE SEQUENCE [LARGE SCALE GENOMIC DNA]</scope>
    <source>
        <strain evidence="2 3">53C-WASEF</strain>
    </source>
</reference>
<evidence type="ECO:0000313" key="2">
    <source>
        <dbReference type="EMBL" id="TSJ79538.1"/>
    </source>
</evidence>
<dbReference type="GO" id="GO:0005975">
    <property type="term" value="P:carbohydrate metabolic process"/>
    <property type="evidence" value="ECO:0007669"/>
    <property type="project" value="InterPro"/>
</dbReference>
<sequence>MPHFMRLFCSAFLFCAAVSAAVAASILPNGGFEEGLTGWVTRDAMSQVSPEAAHTGKGGLRVTDADAQKGSDLTSAKLPVVAGQALALSFSARAQGDFCGVYLWFHDAAGKPVKDEAKKYTGGMPSVGVKKGAGEWTPYTLKAIVPEGAATVAVWVHSWGTAMGTADFDDFELAGVAGDARPIIGVQPVVTANAAAATLPELPARKAPPVIILKLDDLRQIDGKVHASWIKIADYLKNRNIKVSFGIIAQTLGEATPAYTQWIKDRQASGEIEFWFHGFDHAVWTNEAGKKLSEFGGRGFDEQWSRFERSQKLAKEKLGFEFATFGPGGGGALHQDADTAEVMARDPAMKVWLYPSPIDASGRKLAAGGKVTILDRVWAVNLEAAVGNPNFQRFVEGYAKNPGRDYFVLQGHPTHWAGARFDEFVKIIDFLVAQKAVFMTPSGYAASLGGKPAQQEGGGK</sequence>
<dbReference type="AlphaFoldDB" id="A0A556QSC2"/>
<dbReference type="EMBL" id="VMBG01000001">
    <property type="protein sequence ID" value="TSJ79538.1"/>
    <property type="molecule type" value="Genomic_DNA"/>
</dbReference>
<feature type="signal peptide" evidence="1">
    <location>
        <begin position="1"/>
        <end position="24"/>
    </location>
</feature>
<evidence type="ECO:0000313" key="3">
    <source>
        <dbReference type="Proteomes" id="UP000315648"/>
    </source>
</evidence>
<organism evidence="2 3">
    <name type="scientific">Rariglobus hedericola</name>
    <dbReference type="NCBI Taxonomy" id="2597822"/>
    <lineage>
        <taxon>Bacteria</taxon>
        <taxon>Pseudomonadati</taxon>
        <taxon>Verrucomicrobiota</taxon>
        <taxon>Opitutia</taxon>
        <taxon>Opitutales</taxon>
        <taxon>Opitutaceae</taxon>
        <taxon>Rariglobus</taxon>
    </lineage>
</organism>